<evidence type="ECO:0000313" key="8">
    <source>
        <dbReference type="EMBL" id="RQD89112.1"/>
    </source>
</evidence>
<keyword evidence="4 7" id="KW-0812">Transmembrane</keyword>
<evidence type="ECO:0000256" key="3">
    <source>
        <dbReference type="ARBA" id="ARBA00022475"/>
    </source>
</evidence>
<dbReference type="Proteomes" id="UP000284763">
    <property type="component" value="Unassembled WGS sequence"/>
</dbReference>
<evidence type="ECO:0000256" key="2">
    <source>
        <dbReference type="ARBA" id="ARBA00022448"/>
    </source>
</evidence>
<dbReference type="GO" id="GO:0015297">
    <property type="term" value="F:antiporter activity"/>
    <property type="evidence" value="ECO:0007669"/>
    <property type="project" value="InterPro"/>
</dbReference>
<feature type="non-terminal residue" evidence="8">
    <location>
        <position position="1"/>
    </location>
</feature>
<keyword evidence="2" id="KW-0813">Transport</keyword>
<dbReference type="EMBL" id="QZAB01000165">
    <property type="protein sequence ID" value="RQD89112.1"/>
    <property type="molecule type" value="Genomic_DNA"/>
</dbReference>
<comment type="caution">
    <text evidence="8">The sequence shown here is derived from an EMBL/GenBank/DDBJ whole genome shotgun (WGS) entry which is preliminary data.</text>
</comment>
<reference evidence="8 9" key="1">
    <citation type="submission" date="2018-08" db="EMBL/GenBank/DDBJ databases">
        <title>The metabolism and importance of syntrophic acetate oxidation coupled to methane or sulfide production in haloalkaline environments.</title>
        <authorList>
            <person name="Timmers P.H.A."/>
            <person name="Vavourakis C.D."/>
            <person name="Sorokin D.Y."/>
            <person name="Sinninghe Damste J.S."/>
            <person name="Muyzer G."/>
            <person name="Stams A.J.M."/>
            <person name="Plugge C.M."/>
        </authorList>
    </citation>
    <scope>NUCLEOTIDE SEQUENCE [LARGE SCALE GENOMIC DNA]</scope>
    <source>
        <strain evidence="8">MSAO_Arc3</strain>
    </source>
</reference>
<feature type="transmembrane region" description="Helical" evidence="7">
    <location>
        <begin position="160"/>
        <end position="183"/>
    </location>
</feature>
<dbReference type="NCBIfam" id="TIGR00797">
    <property type="entry name" value="matE"/>
    <property type="match status" value="1"/>
</dbReference>
<dbReference type="PANTHER" id="PTHR43549">
    <property type="entry name" value="MULTIDRUG RESISTANCE PROTEIN YPNP-RELATED"/>
    <property type="match status" value="1"/>
</dbReference>
<gene>
    <name evidence="8" type="ORF">D5R95_02445</name>
</gene>
<dbReference type="CDD" id="cd13147">
    <property type="entry name" value="MATE_MJ0709_like"/>
    <property type="match status" value="1"/>
</dbReference>
<evidence type="ECO:0000256" key="4">
    <source>
        <dbReference type="ARBA" id="ARBA00022692"/>
    </source>
</evidence>
<dbReference type="Pfam" id="PF01554">
    <property type="entry name" value="MatE"/>
    <property type="match status" value="2"/>
</dbReference>
<evidence type="ECO:0000256" key="6">
    <source>
        <dbReference type="ARBA" id="ARBA00023136"/>
    </source>
</evidence>
<protein>
    <submittedName>
        <fullName evidence="8">MATE family efflux transporter</fullName>
    </submittedName>
</protein>
<feature type="transmembrane region" description="Helical" evidence="7">
    <location>
        <begin position="237"/>
        <end position="256"/>
    </location>
</feature>
<feature type="transmembrane region" description="Helical" evidence="7">
    <location>
        <begin position="129"/>
        <end position="148"/>
    </location>
</feature>
<dbReference type="GO" id="GO:0005886">
    <property type="term" value="C:plasma membrane"/>
    <property type="evidence" value="ECO:0007669"/>
    <property type="project" value="UniProtKB-SubCell"/>
</dbReference>
<sequence length="333" mass="36628">SIGAGRATEMATSYGQVIFAGSILLFFTNVANAILRSEGDSKRAMNALIFGSVLNMVLDPIFIYTLEMGVAGAAWATIVSMGTTSILMAKWLFFKNDTYLEFDFKDFSFDKNILWDIFRAGVPAATQQASMALMMLIMNVIIIVASNTDGVAVYTVGWRIVTIAIAPLVGISTAVVTMSGYSFGEKNYDKLSFSHIYSMKTGIVVQTIIALLTFILAPQLAYIFTMSEDAAHITDELITFLRIICLFYPMISIGMLSSSLFQGIGKGLYSLIATILRALIFVPLITIIFAFALDMGLTGIWWGIVVGNMLGSIIIFVWARYYVMRLMKYGALR</sequence>
<comment type="subcellular location">
    <subcellularLocation>
        <location evidence="1">Cell membrane</location>
        <topology evidence="1">Multi-pass membrane protein</topology>
    </subcellularLocation>
</comment>
<proteinExistence type="predicted"/>
<dbReference type="InterPro" id="IPR002528">
    <property type="entry name" value="MATE_fam"/>
</dbReference>
<dbReference type="GO" id="GO:0042910">
    <property type="term" value="F:xenobiotic transmembrane transporter activity"/>
    <property type="evidence" value="ECO:0007669"/>
    <property type="project" value="InterPro"/>
</dbReference>
<feature type="transmembrane region" description="Helical" evidence="7">
    <location>
        <begin position="47"/>
        <end position="66"/>
    </location>
</feature>
<keyword evidence="5 7" id="KW-1133">Transmembrane helix</keyword>
<feature type="transmembrane region" description="Helical" evidence="7">
    <location>
        <begin position="203"/>
        <end position="225"/>
    </location>
</feature>
<evidence type="ECO:0000256" key="7">
    <source>
        <dbReference type="SAM" id="Phobius"/>
    </source>
</evidence>
<dbReference type="InterPro" id="IPR052031">
    <property type="entry name" value="Membrane_Transporter-Flippase"/>
</dbReference>
<feature type="transmembrane region" description="Helical" evidence="7">
    <location>
        <begin position="268"/>
        <end position="293"/>
    </location>
</feature>
<evidence type="ECO:0000256" key="1">
    <source>
        <dbReference type="ARBA" id="ARBA00004651"/>
    </source>
</evidence>
<keyword evidence="3" id="KW-1003">Cell membrane</keyword>
<feature type="transmembrane region" description="Helical" evidence="7">
    <location>
        <begin position="299"/>
        <end position="323"/>
    </location>
</feature>
<evidence type="ECO:0000313" key="9">
    <source>
        <dbReference type="Proteomes" id="UP000284763"/>
    </source>
</evidence>
<feature type="transmembrane region" description="Helical" evidence="7">
    <location>
        <begin position="14"/>
        <end position="35"/>
    </location>
</feature>
<evidence type="ECO:0000256" key="5">
    <source>
        <dbReference type="ARBA" id="ARBA00022989"/>
    </source>
</evidence>
<accession>A0A3R7VYU1</accession>
<dbReference type="AlphaFoldDB" id="A0A3R7VYU1"/>
<name>A0A3R7VYU1_9EURY</name>
<keyword evidence="6 7" id="KW-0472">Membrane</keyword>
<feature type="transmembrane region" description="Helical" evidence="7">
    <location>
        <begin position="72"/>
        <end position="93"/>
    </location>
</feature>
<organism evidence="8 9">
    <name type="scientific">Methanosalsum natronophilum</name>
    <dbReference type="NCBI Taxonomy" id="768733"/>
    <lineage>
        <taxon>Archaea</taxon>
        <taxon>Methanobacteriati</taxon>
        <taxon>Methanobacteriota</taxon>
        <taxon>Stenosarchaea group</taxon>
        <taxon>Methanomicrobia</taxon>
        <taxon>Methanosarcinales</taxon>
        <taxon>Methanosarcinaceae</taxon>
        <taxon>Methanosalsum</taxon>
    </lineage>
</organism>
<dbReference type="PANTHER" id="PTHR43549:SF2">
    <property type="entry name" value="MULTIDRUG RESISTANCE PROTEIN NORM-RELATED"/>
    <property type="match status" value="1"/>
</dbReference>